<evidence type="ECO:0000256" key="4">
    <source>
        <dbReference type="ARBA" id="ARBA00023295"/>
    </source>
</evidence>
<dbReference type="FunFam" id="2.60.40.10:FF:001114">
    <property type="entry name" value="Chitinase A1"/>
    <property type="match status" value="2"/>
</dbReference>
<dbReference type="CDD" id="cd05808">
    <property type="entry name" value="CBM20_alpha_amylase"/>
    <property type="match status" value="1"/>
</dbReference>
<feature type="domain" description="Fibronectin type-III" evidence="7">
    <location>
        <begin position="1273"/>
        <end position="1358"/>
    </location>
</feature>
<dbReference type="InterPro" id="IPR036116">
    <property type="entry name" value="FN3_sf"/>
</dbReference>
<dbReference type="CDD" id="cd00063">
    <property type="entry name" value="FN3"/>
    <property type="match status" value="4"/>
</dbReference>
<dbReference type="SMART" id="SM01065">
    <property type="entry name" value="CBM_2"/>
    <property type="match status" value="1"/>
</dbReference>
<evidence type="ECO:0000256" key="6">
    <source>
        <dbReference type="SAM" id="SignalP"/>
    </source>
</evidence>
<keyword evidence="2" id="KW-0378">Hydrolase</keyword>
<dbReference type="PANTHER" id="PTHR15048:SF0">
    <property type="entry name" value="STARCH-BINDING DOMAIN-CONTAINING PROTEIN 1"/>
    <property type="match status" value="1"/>
</dbReference>
<proteinExistence type="predicted"/>
<keyword evidence="1 6" id="KW-0732">Signal</keyword>
<dbReference type="Gene3D" id="2.60.40.10">
    <property type="entry name" value="Immunoglobulins"/>
    <property type="match status" value="7"/>
</dbReference>
<dbReference type="OrthoDB" id="9805159at2"/>
<dbReference type="GO" id="GO:2001070">
    <property type="term" value="F:starch binding"/>
    <property type="evidence" value="ECO:0007669"/>
    <property type="project" value="InterPro"/>
</dbReference>
<dbReference type="SUPFAM" id="SSF88713">
    <property type="entry name" value="Glycoside hydrolase/deacetylase"/>
    <property type="match status" value="1"/>
</dbReference>
<dbReference type="SMART" id="SM01066">
    <property type="entry name" value="CBM_25"/>
    <property type="match status" value="2"/>
</dbReference>
<dbReference type="InterPro" id="IPR003961">
    <property type="entry name" value="FN3_dom"/>
</dbReference>
<accession>A0A3A8J471</accession>
<evidence type="ECO:0000313" key="9">
    <source>
        <dbReference type="EMBL" id="RKG89768.1"/>
    </source>
</evidence>
<dbReference type="RefSeq" id="WP_120540797.1">
    <property type="nucleotide sequence ID" value="NZ_RAVZ01000064.1"/>
</dbReference>
<feature type="domain" description="Fibronectin type-III" evidence="7">
    <location>
        <begin position="901"/>
        <end position="986"/>
    </location>
</feature>
<keyword evidence="3" id="KW-0119">Carbohydrate metabolism</keyword>
<name>A0A3A8J471_9BACT</name>
<evidence type="ECO:0000256" key="2">
    <source>
        <dbReference type="ARBA" id="ARBA00022801"/>
    </source>
</evidence>
<keyword evidence="5" id="KW-0624">Polysaccharide degradation</keyword>
<dbReference type="PANTHER" id="PTHR15048">
    <property type="entry name" value="STARCH-BINDING DOMAIN-CONTAINING PROTEIN 1"/>
    <property type="match status" value="1"/>
</dbReference>
<sequence>MRGLKAVALLAAVTSAVSPGLSRAQSQSIAAAHVYHNHMPNFWPYYDVSQYATTPVGGPIRYAYDAQVIQIKQSPPANYTYFLPSGAPMPHDDLVTYYSHNAKTGAYLYWPPDVAQDMRTNASTGQVHVTMSGAVVNNVNDLSTRKNVAGYDNASWGSPWKAKYDALRTPTGKRTLDLIHFTGHHSMGPLVGNDYFLKDLVYQSATLAQPYFLGGSFQASPGFFPTELGFSERLIPTLAKLGIQWSVIGDNHFSRTLKDYPFLNDPGSDTLVSPPNRSDLQNTSGVGSWVSAQMAHEQQTIRNKYPFASTPHWVRYVDAATGAESRVVGIPVNQNGSWLEGWEGSATVDVVNLQSFQGLVPQRQFFVIAHDGDNSGGRAGSSDTWYNGRSATCAGGVQCLGISEYLAAHPPVASDVVHVQDGSWVDTRDSSSDPQWHHWRLPMGIWKGQFPAFNAATGLNLAPKTNLSGLQEGMTVSFEHGWHYLERNFAQLQAALNYAKTAEQIWLDAHPNHWKPTTAIDSQVTHAGNQLNPWMYSFPVKGDAANDWAGGANPAELSWYFLLPAMDSGFGYYDENVDDIVKPTLSFNQSLYFSKPYVQDRITQDRTGPSVWWANRWPYNPGSANTDKSEGWTLHHFNNVFGLYTYAHDVSGIASIKARVRVHTAKSIDPTDNTHKVYDPAALKAAGIPNIDTTRVGAWVDHPLKRRDLRPSMNGVSWQPAHLAVMAKVPAQETGDLYYVTVGNYRDQLLDYYIEATDTRGNITRSEIQSVYVGAGRYTLTGGKYIEDINGSVVGTAPFLVVDTAAPSTPTGLVAATRTDRSVKLTWTASTDDVGVADYLVFRGGTQVGTSTTPAFTDSGLTPNTAYSYTVKARDAAGNTSATSSALAVTTKAPDTTAPSVPTGLASGAVTSSSVALSWTASTDDYAVAGYLVLREGVQVASVTGTTYTDTGLSSSTTYLYTVKAQDAAGNTSAASTALPVTTGTGYTTTVYYKKGFATPYLHHRPAGGTWTVAPGVAMPDAEVAGYAKYTVNLGAVDKLEAVFNNGSGTWDNNNGLNYLFPAGTSTFNAGTITPGGPVVDATAPSTPTGLTAPSKTDTSVSLSWTASTDNVGVTGYLVFRNGTQVGTPTSAAFTDTGLSSNVAYSYTVKAKDAAGNTSAASTALSVTTSTGSTATVYYKKGFTTPYMHYRPAGGTWTTTPGVAMPNAEVAGYAKLTVSLGSATQLEAVFNNGGGTWDNNGGLNYFLPEGTSTFTAGVITAGAPSTDTTAPSVPTGLTAPSKTATTVSLTWTASTDASGIAGYDVYRNGTLVGSPASAAYTDTGLTLGTAYSYTVRARDNAGNASAQGSALSVTTATSGAAVTFRSTASTVQGQNVFVVGSLAALGSWSPAAAIALSPANYPTWDATVGLPGSTAFEYKYIKKDAAGNVVWESGANRASTTPASGTVTLNDTWR</sequence>
<dbReference type="SMART" id="SM00060">
    <property type="entry name" value="FN3"/>
    <property type="match status" value="4"/>
</dbReference>
<dbReference type="PROSITE" id="PS51166">
    <property type="entry name" value="CBM20"/>
    <property type="match status" value="1"/>
</dbReference>
<dbReference type="GO" id="GO:0016020">
    <property type="term" value="C:membrane"/>
    <property type="evidence" value="ECO:0007669"/>
    <property type="project" value="TreeGrafter"/>
</dbReference>
<evidence type="ECO:0000256" key="1">
    <source>
        <dbReference type="ARBA" id="ARBA00022729"/>
    </source>
</evidence>
<feature type="signal peptide" evidence="6">
    <location>
        <begin position="1"/>
        <end position="24"/>
    </location>
</feature>
<comment type="caution">
    <text evidence="9">The sequence shown here is derived from an EMBL/GenBank/DDBJ whole genome shotgun (WGS) entry which is preliminary data.</text>
</comment>
<dbReference type="GO" id="GO:0016798">
    <property type="term" value="F:hydrolase activity, acting on glycosyl bonds"/>
    <property type="evidence" value="ECO:0007669"/>
    <property type="project" value="UniProtKB-KW"/>
</dbReference>
<dbReference type="InterPro" id="IPR011330">
    <property type="entry name" value="Glyco_hydro/deAcase_b/a-brl"/>
</dbReference>
<evidence type="ECO:0000313" key="10">
    <source>
        <dbReference type="Proteomes" id="UP000268094"/>
    </source>
</evidence>
<evidence type="ECO:0000256" key="3">
    <source>
        <dbReference type="ARBA" id="ARBA00023277"/>
    </source>
</evidence>
<dbReference type="Pfam" id="PF00686">
    <property type="entry name" value="CBM_20"/>
    <property type="match status" value="1"/>
</dbReference>
<feature type="domain" description="Fibronectin type-III" evidence="7">
    <location>
        <begin position="1084"/>
        <end position="1172"/>
    </location>
</feature>
<dbReference type="SUPFAM" id="SSF49265">
    <property type="entry name" value="Fibronectin type III"/>
    <property type="match status" value="2"/>
</dbReference>
<evidence type="ECO:0000256" key="5">
    <source>
        <dbReference type="ARBA" id="ARBA00023326"/>
    </source>
</evidence>
<dbReference type="Pfam" id="PF03423">
    <property type="entry name" value="CBM_25"/>
    <property type="match status" value="2"/>
</dbReference>
<evidence type="ECO:0000259" key="7">
    <source>
        <dbReference type="PROSITE" id="PS50853"/>
    </source>
</evidence>
<feature type="domain" description="Fibronectin type-III" evidence="7">
    <location>
        <begin position="806"/>
        <end position="894"/>
    </location>
</feature>
<dbReference type="InterPro" id="IPR002044">
    <property type="entry name" value="CBM20"/>
</dbReference>
<reference evidence="10" key="1">
    <citation type="submission" date="2018-09" db="EMBL/GenBank/DDBJ databases">
        <authorList>
            <person name="Livingstone P.G."/>
            <person name="Whitworth D.E."/>
        </authorList>
    </citation>
    <scope>NUCLEOTIDE SEQUENCE [LARGE SCALE GENOMIC DNA]</scope>
    <source>
        <strain evidence="10">CA054A</strain>
    </source>
</reference>
<dbReference type="Proteomes" id="UP000268094">
    <property type="component" value="Unassembled WGS sequence"/>
</dbReference>
<dbReference type="GO" id="GO:0000272">
    <property type="term" value="P:polysaccharide catabolic process"/>
    <property type="evidence" value="ECO:0007669"/>
    <property type="project" value="UniProtKB-KW"/>
</dbReference>
<keyword evidence="10" id="KW-1185">Reference proteome</keyword>
<dbReference type="PROSITE" id="PS50853">
    <property type="entry name" value="FN3"/>
    <property type="match status" value="4"/>
</dbReference>
<dbReference type="InterPro" id="IPR013784">
    <property type="entry name" value="Carb-bd-like_fold"/>
</dbReference>
<dbReference type="EMBL" id="RAVZ01000064">
    <property type="protein sequence ID" value="RKG89768.1"/>
    <property type="molecule type" value="Genomic_DNA"/>
</dbReference>
<feature type="chain" id="PRO_5017224259" evidence="6">
    <location>
        <begin position="25"/>
        <end position="1454"/>
    </location>
</feature>
<gene>
    <name evidence="9" type="ORF">D7V88_12145</name>
</gene>
<dbReference type="SUPFAM" id="SSF49452">
    <property type="entry name" value="Starch-binding domain-like"/>
    <property type="match status" value="1"/>
</dbReference>
<evidence type="ECO:0000259" key="8">
    <source>
        <dbReference type="PROSITE" id="PS51166"/>
    </source>
</evidence>
<dbReference type="InterPro" id="IPR013783">
    <property type="entry name" value="Ig-like_fold"/>
</dbReference>
<protein>
    <submittedName>
        <fullName evidence="9">Alpha-amylase</fullName>
    </submittedName>
</protein>
<organism evidence="9 10">
    <name type="scientific">Corallococcus terminator</name>
    <dbReference type="NCBI Taxonomy" id="2316733"/>
    <lineage>
        <taxon>Bacteria</taxon>
        <taxon>Pseudomonadati</taxon>
        <taxon>Myxococcota</taxon>
        <taxon>Myxococcia</taxon>
        <taxon>Myxococcales</taxon>
        <taxon>Cystobacterineae</taxon>
        <taxon>Myxococcaceae</taxon>
        <taxon>Corallococcus</taxon>
    </lineage>
</organism>
<dbReference type="Pfam" id="PF00041">
    <property type="entry name" value="fn3"/>
    <property type="match status" value="4"/>
</dbReference>
<dbReference type="InterPro" id="IPR005085">
    <property type="entry name" value="CBM25"/>
</dbReference>
<dbReference type="FunFam" id="2.60.40.10:FF:000552">
    <property type="entry name" value="Related to glucoamylase"/>
    <property type="match status" value="1"/>
</dbReference>
<feature type="domain" description="CBM20" evidence="8">
    <location>
        <begin position="1354"/>
        <end position="1454"/>
    </location>
</feature>
<keyword evidence="4" id="KW-0326">Glycosidase</keyword>